<organism evidence="5 6">
    <name type="scientific">Bogoriella caseilytica</name>
    <dbReference type="NCBI Taxonomy" id="56055"/>
    <lineage>
        <taxon>Bacteria</taxon>
        <taxon>Bacillati</taxon>
        <taxon>Actinomycetota</taxon>
        <taxon>Actinomycetes</taxon>
        <taxon>Micrococcales</taxon>
        <taxon>Bogoriellaceae</taxon>
        <taxon>Bogoriella</taxon>
    </lineage>
</organism>
<feature type="signal peptide" evidence="4">
    <location>
        <begin position="1"/>
        <end position="26"/>
    </location>
</feature>
<dbReference type="PANTHER" id="PTHR43649:SF29">
    <property type="entry name" value="OSMOPROTECTIVE COMPOUNDS-BINDING PROTEIN GGTB"/>
    <property type="match status" value="1"/>
</dbReference>
<proteinExistence type="inferred from homology"/>
<evidence type="ECO:0000313" key="5">
    <source>
        <dbReference type="EMBL" id="ROR72406.1"/>
    </source>
</evidence>
<evidence type="ECO:0000256" key="2">
    <source>
        <dbReference type="ARBA" id="ARBA00022448"/>
    </source>
</evidence>
<evidence type="ECO:0000256" key="3">
    <source>
        <dbReference type="SAM" id="MobiDB-lite"/>
    </source>
</evidence>
<dbReference type="Gene3D" id="3.40.190.10">
    <property type="entry name" value="Periplasmic binding protein-like II"/>
    <property type="match status" value="2"/>
</dbReference>
<feature type="region of interest" description="Disordered" evidence="3">
    <location>
        <begin position="29"/>
        <end position="58"/>
    </location>
</feature>
<dbReference type="InterPro" id="IPR006059">
    <property type="entry name" value="SBP"/>
</dbReference>
<dbReference type="Proteomes" id="UP000280668">
    <property type="component" value="Unassembled WGS sequence"/>
</dbReference>
<reference evidence="5 6" key="1">
    <citation type="submission" date="2018-11" db="EMBL/GenBank/DDBJ databases">
        <title>Sequencing the genomes of 1000 actinobacteria strains.</title>
        <authorList>
            <person name="Klenk H.-P."/>
        </authorList>
    </citation>
    <scope>NUCLEOTIDE SEQUENCE [LARGE SCALE GENOMIC DNA]</scope>
    <source>
        <strain evidence="5 6">DSM 11294</strain>
    </source>
</reference>
<accession>A0A3N2BAW8</accession>
<keyword evidence="6" id="KW-1185">Reference proteome</keyword>
<gene>
    <name evidence="5" type="ORF">EDD31_0757</name>
</gene>
<dbReference type="PANTHER" id="PTHR43649">
    <property type="entry name" value="ARABINOSE-BINDING PROTEIN-RELATED"/>
    <property type="match status" value="1"/>
</dbReference>
<keyword evidence="4" id="KW-0732">Signal</keyword>
<feature type="chain" id="PRO_5039499257" evidence="4">
    <location>
        <begin position="27"/>
        <end position="456"/>
    </location>
</feature>
<dbReference type="EMBL" id="RKHK01000001">
    <property type="protein sequence ID" value="ROR72406.1"/>
    <property type="molecule type" value="Genomic_DNA"/>
</dbReference>
<evidence type="ECO:0000256" key="4">
    <source>
        <dbReference type="SAM" id="SignalP"/>
    </source>
</evidence>
<dbReference type="AlphaFoldDB" id="A0A3N2BAW8"/>
<dbReference type="PROSITE" id="PS51257">
    <property type="entry name" value="PROKAR_LIPOPROTEIN"/>
    <property type="match status" value="1"/>
</dbReference>
<evidence type="ECO:0000256" key="1">
    <source>
        <dbReference type="ARBA" id="ARBA00008520"/>
    </source>
</evidence>
<comment type="caution">
    <text evidence="5">The sequence shown here is derived from an EMBL/GenBank/DDBJ whole genome shotgun (WGS) entry which is preliminary data.</text>
</comment>
<sequence>MAIQKSRSKVGIGASAVASLALILTACGNSDGESNTADGGDQTGGEETSGEETSGGDQTFDYLAPNENQQIRNTLSLLGENQCSAEEGAMPLEVETLPQADVNQRVRLLASQDALPDMFIAPTSAIRPDGSMAEDVLDLGEALTELGVYDDVLPAAVSTVENVYGGFVSLPYQLNIEGFWYNAELFDELDIDVPQTWDEWLEAAEALEAAGKTPFTVSGDQSWSILRYVGAYLFRDLGPDALTRVVNGEAQLTDPEYLRGIEAISDLSRFVGPGVSTMDMDTAQSMLLTGEAGMMYNGSWILSAIHDEELNVVGSENFGFFPFPEVEGGAGSIDQYPANAGAATAISASHYAENEELGDWLKCIVQNYGSTLMNDSGAISGFQLNDPVEDVPPLTAEINEILESVTETVLWFEAEMGERGAQAAGENAVPLLTGSMSAEDFARTVQAAVDADGSGS</sequence>
<dbReference type="Pfam" id="PF01547">
    <property type="entry name" value="SBP_bac_1"/>
    <property type="match status" value="1"/>
</dbReference>
<comment type="similarity">
    <text evidence="1">Belongs to the bacterial solute-binding protein 1 family.</text>
</comment>
<dbReference type="RefSeq" id="WP_170163173.1">
    <property type="nucleotide sequence ID" value="NZ_RKHK01000001.1"/>
</dbReference>
<protein>
    <submittedName>
        <fullName evidence="5">Carbohydrate ABC transporter substrate-binding protein (CUT1 family)</fullName>
    </submittedName>
</protein>
<name>A0A3N2BAW8_9MICO</name>
<dbReference type="SUPFAM" id="SSF53850">
    <property type="entry name" value="Periplasmic binding protein-like II"/>
    <property type="match status" value="1"/>
</dbReference>
<dbReference type="InterPro" id="IPR050490">
    <property type="entry name" value="Bact_solute-bd_prot1"/>
</dbReference>
<evidence type="ECO:0000313" key="6">
    <source>
        <dbReference type="Proteomes" id="UP000280668"/>
    </source>
</evidence>
<keyword evidence="2" id="KW-0813">Transport</keyword>